<dbReference type="InterPro" id="IPR011033">
    <property type="entry name" value="PRC_barrel-like_sf"/>
</dbReference>
<name>A0ABV5KC93_9ACTN</name>
<dbReference type="Proteomes" id="UP001589750">
    <property type="component" value="Unassembled WGS sequence"/>
</dbReference>
<comment type="caution">
    <text evidence="2">The sequence shown here is derived from an EMBL/GenBank/DDBJ whole genome shotgun (WGS) entry which is preliminary data.</text>
</comment>
<accession>A0ABV5KC93</accession>
<evidence type="ECO:0000313" key="2">
    <source>
        <dbReference type="EMBL" id="MFB9314371.1"/>
    </source>
</evidence>
<gene>
    <name evidence="2" type="ORF">ACFFRI_15045</name>
</gene>
<feature type="domain" description="PRC-barrel" evidence="1">
    <location>
        <begin position="5"/>
        <end position="73"/>
    </location>
</feature>
<dbReference type="InterPro" id="IPR027275">
    <property type="entry name" value="PRC-brl_dom"/>
</dbReference>
<keyword evidence="3" id="KW-1185">Reference proteome</keyword>
<evidence type="ECO:0000313" key="3">
    <source>
        <dbReference type="Proteomes" id="UP001589750"/>
    </source>
</evidence>
<proteinExistence type="predicted"/>
<dbReference type="EMBL" id="JBHMDG010000018">
    <property type="protein sequence ID" value="MFB9314371.1"/>
    <property type="molecule type" value="Genomic_DNA"/>
</dbReference>
<evidence type="ECO:0000259" key="1">
    <source>
        <dbReference type="Pfam" id="PF05239"/>
    </source>
</evidence>
<organism evidence="2 3">
    <name type="scientific">Nocardioides plantarum</name>
    <dbReference type="NCBI Taxonomy" id="29299"/>
    <lineage>
        <taxon>Bacteria</taxon>
        <taxon>Bacillati</taxon>
        <taxon>Actinomycetota</taxon>
        <taxon>Actinomycetes</taxon>
        <taxon>Propionibacteriales</taxon>
        <taxon>Nocardioidaceae</taxon>
        <taxon>Nocardioides</taxon>
    </lineage>
</organism>
<dbReference type="Pfam" id="PF05239">
    <property type="entry name" value="PRC"/>
    <property type="match status" value="1"/>
</dbReference>
<dbReference type="RefSeq" id="WP_140009521.1">
    <property type="nucleotide sequence ID" value="NZ_JBHMDG010000018.1"/>
</dbReference>
<dbReference type="SUPFAM" id="SSF50346">
    <property type="entry name" value="PRC-barrel domain"/>
    <property type="match status" value="1"/>
</dbReference>
<reference evidence="2 3" key="1">
    <citation type="submission" date="2024-09" db="EMBL/GenBank/DDBJ databases">
        <authorList>
            <person name="Sun Q."/>
            <person name="Mori K."/>
        </authorList>
    </citation>
    <scope>NUCLEOTIDE SEQUENCE [LARGE SCALE GENOMIC DNA]</scope>
    <source>
        <strain evidence="2 3">JCM 9626</strain>
    </source>
</reference>
<sequence length="213" mass="21246">MTRLMRTSEITGLPIVTLAGDDVAQVKDIEFSGDGGAVAGFTLAGRGLFAGPLKTGLTWTNVLGLGPDAVIVRDESALGPVDDVRRAAESAGSAGGNVLGDQVLTDGGTDLGRVVDVVVQYDDGASACDVVGYEIEASEHLAAKASNASNGTRLLVPLPDTLAVSGEHLMVPASAEGFVSGDLAGFGAAVAAFRAQLGGTPTGTHTATPEGGI</sequence>
<protein>
    <submittedName>
        <fullName evidence="2">PRC-barrel domain-containing protein</fullName>
    </submittedName>
</protein>
<dbReference type="Gene3D" id="2.30.30.240">
    <property type="entry name" value="PRC-barrel domain"/>
    <property type="match status" value="1"/>
</dbReference>